<accession>A0A915E0V6</accession>
<dbReference type="AlphaFoldDB" id="A0A915E0V6"/>
<keyword evidence="1" id="KW-0732">Signal</keyword>
<evidence type="ECO:0000256" key="1">
    <source>
        <dbReference type="SAM" id="SignalP"/>
    </source>
</evidence>
<dbReference type="WBParaSite" id="jg25761">
    <property type="protein sequence ID" value="jg25761"/>
    <property type="gene ID" value="jg25761"/>
</dbReference>
<dbReference type="Proteomes" id="UP000887574">
    <property type="component" value="Unplaced"/>
</dbReference>
<proteinExistence type="predicted"/>
<sequence length="106" mass="11752">MPIFLSIWLASQPKQWKLLAASMTRGLCWLLLLAQPANQPAQAQESDGKRRELLSFSSLLLMLAGCEARWALPIGREILFCLSAKSGCLFGADWIQLHACVCLTSF</sequence>
<name>A0A915E0V6_9BILA</name>
<protein>
    <submittedName>
        <fullName evidence="3">Uncharacterized protein</fullName>
    </submittedName>
</protein>
<evidence type="ECO:0000313" key="2">
    <source>
        <dbReference type="Proteomes" id="UP000887574"/>
    </source>
</evidence>
<organism evidence="2 3">
    <name type="scientific">Ditylenchus dipsaci</name>
    <dbReference type="NCBI Taxonomy" id="166011"/>
    <lineage>
        <taxon>Eukaryota</taxon>
        <taxon>Metazoa</taxon>
        <taxon>Ecdysozoa</taxon>
        <taxon>Nematoda</taxon>
        <taxon>Chromadorea</taxon>
        <taxon>Rhabditida</taxon>
        <taxon>Tylenchina</taxon>
        <taxon>Tylenchomorpha</taxon>
        <taxon>Sphaerularioidea</taxon>
        <taxon>Anguinidae</taxon>
        <taxon>Anguininae</taxon>
        <taxon>Ditylenchus</taxon>
    </lineage>
</organism>
<feature type="chain" id="PRO_5037884548" evidence="1">
    <location>
        <begin position="44"/>
        <end position="106"/>
    </location>
</feature>
<keyword evidence="2" id="KW-1185">Reference proteome</keyword>
<reference evidence="3" key="1">
    <citation type="submission" date="2022-11" db="UniProtKB">
        <authorList>
            <consortium name="WormBaseParasite"/>
        </authorList>
    </citation>
    <scope>IDENTIFICATION</scope>
</reference>
<feature type="signal peptide" evidence="1">
    <location>
        <begin position="1"/>
        <end position="43"/>
    </location>
</feature>
<evidence type="ECO:0000313" key="3">
    <source>
        <dbReference type="WBParaSite" id="jg25761"/>
    </source>
</evidence>